<comment type="caution">
    <text evidence="1">The sequence shown here is derived from an EMBL/GenBank/DDBJ whole genome shotgun (WGS) entry which is preliminary data.</text>
</comment>
<dbReference type="Proteomes" id="UP000091846">
    <property type="component" value="Unassembled WGS sequence"/>
</dbReference>
<dbReference type="GO" id="GO:0009307">
    <property type="term" value="P:DNA restriction-modification system"/>
    <property type="evidence" value="ECO:0007669"/>
    <property type="project" value="InterPro"/>
</dbReference>
<dbReference type="EMBL" id="LZKI01000099">
    <property type="protein sequence ID" value="OBI40885.1"/>
    <property type="molecule type" value="Genomic_DNA"/>
</dbReference>
<accession>A0A1A2YSA0</accession>
<dbReference type="InterPro" id="IPR015105">
    <property type="entry name" value="NgoMIV"/>
</dbReference>
<dbReference type="Gene3D" id="3.40.50.10010">
    <property type="entry name" value="Type-2 restriction enzyme NgoMIV"/>
    <property type="match status" value="1"/>
</dbReference>
<dbReference type="CDD" id="cd22340">
    <property type="entry name" value="NgoMIV-like"/>
    <property type="match status" value="1"/>
</dbReference>
<dbReference type="SUPFAM" id="SSF52980">
    <property type="entry name" value="Restriction endonuclease-like"/>
    <property type="match status" value="1"/>
</dbReference>
<evidence type="ECO:0008006" key="3">
    <source>
        <dbReference type="Google" id="ProtNLM"/>
    </source>
</evidence>
<dbReference type="AlphaFoldDB" id="A0A1A2YSA0"/>
<dbReference type="GO" id="GO:0009036">
    <property type="term" value="F:type II site-specific deoxyribonuclease activity"/>
    <property type="evidence" value="ECO:0007669"/>
    <property type="project" value="InterPro"/>
</dbReference>
<dbReference type="InterPro" id="IPR011335">
    <property type="entry name" value="Restrct_endonuc-II-like"/>
</dbReference>
<name>A0A1A2YSA0_9MYCO</name>
<dbReference type="Pfam" id="PF09015">
    <property type="entry name" value="NgoMIV_restric"/>
    <property type="match status" value="1"/>
</dbReference>
<gene>
    <name evidence="1" type="ORF">A5708_24735</name>
</gene>
<protein>
    <recommendedName>
        <fullName evidence="3">Restriction endonuclease</fullName>
    </recommendedName>
</protein>
<feature type="non-terminal residue" evidence="1">
    <location>
        <position position="281"/>
    </location>
</feature>
<evidence type="ECO:0000313" key="2">
    <source>
        <dbReference type="Proteomes" id="UP000091846"/>
    </source>
</evidence>
<evidence type="ECO:0000313" key="1">
    <source>
        <dbReference type="EMBL" id="OBI40885.1"/>
    </source>
</evidence>
<organism evidence="1 2">
    <name type="scientific">Mycobacterium colombiense</name>
    <dbReference type="NCBI Taxonomy" id="339268"/>
    <lineage>
        <taxon>Bacteria</taxon>
        <taxon>Bacillati</taxon>
        <taxon>Actinomycetota</taxon>
        <taxon>Actinomycetes</taxon>
        <taxon>Mycobacteriales</taxon>
        <taxon>Mycobacteriaceae</taxon>
        <taxon>Mycobacterium</taxon>
        <taxon>Mycobacterium avium complex (MAC)</taxon>
    </lineage>
</organism>
<dbReference type="InterPro" id="IPR037083">
    <property type="entry name" value="NgoMIV_sf"/>
</dbReference>
<reference evidence="1 2" key="1">
    <citation type="submission" date="2016-06" db="EMBL/GenBank/DDBJ databases">
        <authorList>
            <person name="Kjaerup R.B."/>
            <person name="Dalgaard T.S."/>
            <person name="Juul-Madsen H.R."/>
        </authorList>
    </citation>
    <scope>NUCLEOTIDE SEQUENCE [LARGE SCALE GENOMIC DNA]</scope>
    <source>
        <strain evidence="1 2">E1334</strain>
    </source>
</reference>
<proteinExistence type="predicted"/>
<sequence>MIGEITQARSRFHQNLVADHTLSLSPNGVASNADGSQKTSIAIAKHIADVLKAETIPKKLDGQRAGTQFEVAVKTFLDETFPLLQSVRPGQWVVINVGGKRRRRKRLTKRGKIKSKKEDVNQISNYEPYAHLADLAAAIEEDPILEAVLGNSYEIGPDVLVLREPVPDDVINRDKHGKPLALVDDQTARHAIIRSANQQRKIIHALVSCKWTIRSDRAQNSRSEALNIMRNRKGRTPHTVVVTGEPTPSRLASLALGTVRPYRPLARDQSMDNLPLLIRAA</sequence>